<dbReference type="GO" id="GO:0008253">
    <property type="term" value="F:5'-nucleotidase activity"/>
    <property type="evidence" value="ECO:0007669"/>
    <property type="project" value="InterPro"/>
</dbReference>
<dbReference type="EMBL" id="FWDO01000005">
    <property type="protein sequence ID" value="SLM19125.1"/>
    <property type="molecule type" value="Genomic_DNA"/>
</dbReference>
<dbReference type="InterPro" id="IPR023214">
    <property type="entry name" value="HAD_sf"/>
</dbReference>
<organism evidence="3">
    <name type="scientific">uncultured spirochete</name>
    <dbReference type="NCBI Taxonomy" id="156406"/>
    <lineage>
        <taxon>Bacteria</taxon>
        <taxon>Pseudomonadati</taxon>
        <taxon>Spirochaetota</taxon>
        <taxon>Spirochaetia</taxon>
        <taxon>Spirochaetales</taxon>
        <taxon>environmental samples</taxon>
    </lineage>
</organism>
<dbReference type="GO" id="GO:0009223">
    <property type="term" value="P:pyrimidine deoxyribonucleotide catabolic process"/>
    <property type="evidence" value="ECO:0007669"/>
    <property type="project" value="TreeGrafter"/>
</dbReference>
<evidence type="ECO:0000256" key="2">
    <source>
        <dbReference type="PIRSR" id="PIRSR610708-1"/>
    </source>
</evidence>
<proteinExistence type="inferred from homology"/>
<dbReference type="InterPro" id="IPR010708">
    <property type="entry name" value="5'(3')-deoxyribonucleotidase"/>
</dbReference>
<evidence type="ECO:0000313" key="3">
    <source>
        <dbReference type="EMBL" id="SLM19125.1"/>
    </source>
</evidence>
<dbReference type="PANTHER" id="PTHR16504">
    <property type="entry name" value="5'(3')-DEOXYRIBONUCLEOTIDASE"/>
    <property type="match status" value="1"/>
</dbReference>
<gene>
    <name evidence="3" type="ORF">SPIRO4BDMA_50640</name>
</gene>
<evidence type="ECO:0000256" key="1">
    <source>
        <dbReference type="ARBA" id="ARBA00009589"/>
    </source>
</evidence>
<dbReference type="AlphaFoldDB" id="A0A3P3XS63"/>
<dbReference type="SUPFAM" id="SSF56784">
    <property type="entry name" value="HAD-like"/>
    <property type="match status" value="1"/>
</dbReference>
<feature type="active site" description="Proton donor" evidence="2">
    <location>
        <position position="13"/>
    </location>
</feature>
<dbReference type="InterPro" id="IPR036412">
    <property type="entry name" value="HAD-like_sf"/>
</dbReference>
<dbReference type="Gene3D" id="3.40.50.1000">
    <property type="entry name" value="HAD superfamily/HAD-like"/>
    <property type="match status" value="1"/>
</dbReference>
<feature type="active site" description="Nucleophile" evidence="2">
    <location>
        <position position="11"/>
    </location>
</feature>
<accession>A0A3P3XS63</accession>
<name>A0A3P3XS63_9SPIR</name>
<comment type="similarity">
    <text evidence="1">Belongs to the 5'(3')-deoxyribonucleotidase family.</text>
</comment>
<dbReference type="PANTHER" id="PTHR16504:SF4">
    <property type="entry name" value="5'(3')-DEOXYRIBONUCLEOTIDASE"/>
    <property type="match status" value="1"/>
</dbReference>
<sequence>MDESSFIFGVDLDGVVGDFYGAMRTIAAEWLDRPIESLTPEVSFGLSEWGLDEYGGYEKLHRFAVTQRGLFRNMEPVRDAPATLRKLSVRGVRIRIITHRLFLKYFHREAIAQTIEWLDAHDIPYWDLCFMKDKGAVGAHVYIDDSPENVESLRAQGCHTIVFSNSTNRAIPKPRAETWKDVERLVLEAYEEWRTGTLGLFGASGYDPGSVRG</sequence>
<protein>
    <submittedName>
        <fullName evidence="3">Putative 5'(3')-deoxyribonucleotidase</fullName>
        <ecNumber evidence="3">3.1.3.-</ecNumber>
    </submittedName>
</protein>
<keyword evidence="3" id="KW-0378">Hydrolase</keyword>
<dbReference type="EC" id="3.1.3.-" evidence="3"/>
<reference evidence="3" key="1">
    <citation type="submission" date="2017-02" db="EMBL/GenBank/DDBJ databases">
        <authorList>
            <person name="Regsiter A."/>
            <person name="William W."/>
        </authorList>
    </citation>
    <scope>NUCLEOTIDE SEQUENCE</scope>
    <source>
        <strain evidence="3">BdmA 4</strain>
    </source>
</reference>
<dbReference type="Pfam" id="PF06941">
    <property type="entry name" value="NT5C"/>
    <property type="match status" value="1"/>
</dbReference>